<evidence type="ECO:0000313" key="3">
    <source>
        <dbReference type="Proteomes" id="UP001165065"/>
    </source>
</evidence>
<evidence type="ECO:0000256" key="1">
    <source>
        <dbReference type="SAM" id="MobiDB-lite"/>
    </source>
</evidence>
<proteinExistence type="predicted"/>
<evidence type="ECO:0000313" key="2">
    <source>
        <dbReference type="EMBL" id="GMI32535.1"/>
    </source>
</evidence>
<dbReference type="GO" id="GO:0015074">
    <property type="term" value="P:DNA integration"/>
    <property type="evidence" value="ECO:0007669"/>
    <property type="project" value="InterPro"/>
</dbReference>
<sequence>MVASEKQRGMQQIPTKYRPTWTLWCRFLEEVHLTPAKLASISDARRIALGLTFLEALRGGAKSGCPLQYGSLKSNIGALNTAHRNFGWQPPFKPLTVISLQDESAKLYPEIHRALQVFKKEDGAPKQFVAVCKECVEDIKLSAPSPEKDPVAARIAAVVEFAFTFILRGKEYRALRVRHIAFHGKDRRRILDKEGFADDQFRDAWVRASKSSRADMLMKKAHSVSLTFDTQKNGVLGEVITLERSGTRDEGVPLCPVSGASRLASQAWSPSKGGEAPLLAIEASGKGTSFIVANDITETIRAWALAHPLIYSAEEIEWLSAHGLRGGGAQAYLNDGVSPIRVKAIGQESKVATGRVKLGPVDRLSVLDGDNVFEGAKEELLDGPPLSLLSNASDEVTVNREVLRQLGSLLTSAGGFEAFIGSLSSHAFDGGGGFTSRKRMEEAGVFVSEDTSSGMFNGFEIRLFDWAEGHSAVRSTAKRCPPRRSPEELHLLRALQYKEVSRGWAIALPRKAATRMIPNLRLSSSFTVEKWVDGRNVGRPIVNFSGVSLCPPNGEPCSLNEASDHLYLGSSDLGNCLSRLLTDTIRIAQAHPGVPLVCNKVDIASAYYQAPLRLRDAPLAAYELAGDPSVLIVPLRVKMGMAMASFAYAPIGDAIAKAIRRAAPRASLDCTVESAREGIPFLSSFGINDGLRPTIPAACGLLQGSTRKREANVVSHTADSYIDDLMAVTIAPHAQSVWWLQCHKIWSVYEVCETRRALFQRQALALEKLPEARWTQTKIFLGVEIDLINLTAGVHDERARKLRASMSEILPSGVSSIPPHKIVGASTDLRGTIGALQFVSQVRPFGAAYMKHLYASLSGCPVTKSRGPLLVTEEFAEAWESWAYWLTSPTPRAIAMMVDSPVTDILFTDAAGEPGTGMGGFLAEGSVLYCWDFQWNVSVPPSIASKDSPAAPTSINDWELLALIVGVKQWRARMEKKSAPTIGRHLLCRCDNAATVAWVNKGWCASKVSFKFIQELEKECAEMGCRVSASHIPGEENKVADYLSREFSVTVPAKLDRVKAFASSQEQPLPSSPSPRAQPLSSASLEWVRTSVKWATTSARWSKTDASVFSHHFAFQSKGRPRGLRLIPGPPSNRPSVGD</sequence>
<dbReference type="PANTHER" id="PTHR33050:SF7">
    <property type="entry name" value="RIBONUCLEASE H"/>
    <property type="match status" value="1"/>
</dbReference>
<reference evidence="3" key="1">
    <citation type="journal article" date="2023" name="Commun. Biol.">
        <title>Genome analysis of Parmales, the sister group of diatoms, reveals the evolutionary specialization of diatoms from phago-mixotrophs to photoautotrophs.</title>
        <authorList>
            <person name="Ban H."/>
            <person name="Sato S."/>
            <person name="Yoshikawa S."/>
            <person name="Yamada K."/>
            <person name="Nakamura Y."/>
            <person name="Ichinomiya M."/>
            <person name="Sato N."/>
            <person name="Blanc-Mathieu R."/>
            <person name="Endo H."/>
            <person name="Kuwata A."/>
            <person name="Ogata H."/>
        </authorList>
    </citation>
    <scope>NUCLEOTIDE SEQUENCE [LARGE SCALE GENOMIC DNA]</scope>
</reference>
<dbReference type="GO" id="GO:0006310">
    <property type="term" value="P:DNA recombination"/>
    <property type="evidence" value="ECO:0007669"/>
    <property type="project" value="InterPro"/>
</dbReference>
<comment type="caution">
    <text evidence="2">The sequence shown here is derived from an EMBL/GenBank/DDBJ whole genome shotgun (WGS) entry which is preliminary data.</text>
</comment>
<dbReference type="InterPro" id="IPR036397">
    <property type="entry name" value="RNaseH_sf"/>
</dbReference>
<dbReference type="InterPro" id="IPR013762">
    <property type="entry name" value="Integrase-like_cat_sf"/>
</dbReference>
<dbReference type="InterPro" id="IPR012337">
    <property type="entry name" value="RNaseH-like_sf"/>
</dbReference>
<dbReference type="Gene3D" id="3.30.420.10">
    <property type="entry name" value="Ribonuclease H-like superfamily/Ribonuclease H"/>
    <property type="match status" value="1"/>
</dbReference>
<dbReference type="SUPFAM" id="SSF53098">
    <property type="entry name" value="Ribonuclease H-like"/>
    <property type="match status" value="1"/>
</dbReference>
<dbReference type="GO" id="GO:0003677">
    <property type="term" value="F:DNA binding"/>
    <property type="evidence" value="ECO:0007669"/>
    <property type="project" value="InterPro"/>
</dbReference>
<dbReference type="Gene3D" id="1.10.443.10">
    <property type="entry name" value="Intergrase catalytic core"/>
    <property type="match status" value="1"/>
</dbReference>
<feature type="region of interest" description="Disordered" evidence="1">
    <location>
        <begin position="1120"/>
        <end position="1139"/>
    </location>
</feature>
<dbReference type="CDD" id="cd09275">
    <property type="entry name" value="RNase_HI_RT_DIRS1"/>
    <property type="match status" value="1"/>
</dbReference>
<gene>
    <name evidence="2" type="ORF">TrCOL_g1197</name>
</gene>
<protein>
    <submittedName>
        <fullName evidence="2">Uncharacterized protein</fullName>
    </submittedName>
</protein>
<name>A0A9W7L4Y3_9STRA</name>
<organism evidence="2 3">
    <name type="scientific">Triparma columacea</name>
    <dbReference type="NCBI Taxonomy" id="722753"/>
    <lineage>
        <taxon>Eukaryota</taxon>
        <taxon>Sar</taxon>
        <taxon>Stramenopiles</taxon>
        <taxon>Ochrophyta</taxon>
        <taxon>Bolidophyceae</taxon>
        <taxon>Parmales</taxon>
        <taxon>Triparmaceae</taxon>
        <taxon>Triparma</taxon>
    </lineage>
</organism>
<dbReference type="PANTHER" id="PTHR33050">
    <property type="entry name" value="REVERSE TRANSCRIPTASE DOMAIN-CONTAINING PROTEIN"/>
    <property type="match status" value="1"/>
</dbReference>
<dbReference type="Proteomes" id="UP001165065">
    <property type="component" value="Unassembled WGS sequence"/>
</dbReference>
<keyword evidence="3" id="KW-1185">Reference proteome</keyword>
<dbReference type="InterPro" id="IPR052055">
    <property type="entry name" value="Hepadnavirus_pol/RT"/>
</dbReference>
<dbReference type="AlphaFoldDB" id="A0A9W7L4Y3"/>
<dbReference type="EMBL" id="BRYA01000019">
    <property type="protein sequence ID" value="GMI32535.1"/>
    <property type="molecule type" value="Genomic_DNA"/>
</dbReference>
<accession>A0A9W7L4Y3</accession>
<dbReference type="OrthoDB" id="90415at2759"/>